<keyword evidence="3" id="KW-1133">Transmembrane helix</keyword>
<accession>A0A2G2X164</accession>
<dbReference type="GO" id="GO:0000056">
    <property type="term" value="P:ribosomal small subunit export from nucleus"/>
    <property type="evidence" value="ECO:0007669"/>
    <property type="project" value="TreeGrafter"/>
</dbReference>
<dbReference type="GO" id="GO:0016853">
    <property type="term" value="F:isomerase activity"/>
    <property type="evidence" value="ECO:0007669"/>
    <property type="project" value="UniProtKB-KW"/>
</dbReference>
<keyword evidence="3" id="KW-0472">Membrane</keyword>
<dbReference type="PANTHER" id="PTHR21531">
    <property type="entry name" value="LOW-TEMPERATURE VIABILITY PROTEIN LTV1-RELATED"/>
    <property type="match status" value="1"/>
</dbReference>
<dbReference type="EMBL" id="MLFT02000004">
    <property type="protein sequence ID" value="PHT51232.1"/>
    <property type="molecule type" value="Genomic_DNA"/>
</dbReference>
<dbReference type="PANTHER" id="PTHR21531:SF0">
    <property type="entry name" value="PROTEIN LTV1 HOMOLOG"/>
    <property type="match status" value="1"/>
</dbReference>
<feature type="region of interest" description="Disordered" evidence="2">
    <location>
        <begin position="578"/>
        <end position="620"/>
    </location>
</feature>
<comment type="similarity">
    <text evidence="1">Belongs to the LTV1 family.</text>
</comment>
<dbReference type="STRING" id="33114.A0A2G2X164"/>
<dbReference type="GO" id="GO:0005829">
    <property type="term" value="C:cytosol"/>
    <property type="evidence" value="ECO:0007669"/>
    <property type="project" value="TreeGrafter"/>
</dbReference>
<comment type="caution">
    <text evidence="4">The sequence shown here is derived from an EMBL/GenBank/DDBJ whole genome shotgun (WGS) entry which is preliminary data.</text>
</comment>
<dbReference type="GO" id="GO:0005634">
    <property type="term" value="C:nucleus"/>
    <property type="evidence" value="ECO:0007669"/>
    <property type="project" value="TreeGrafter"/>
</dbReference>
<dbReference type="AlphaFoldDB" id="A0A2G2X164"/>
<name>A0A2G2X164_CAPBA</name>
<dbReference type="Proteomes" id="UP000224567">
    <property type="component" value="Unassembled WGS sequence"/>
</dbReference>
<evidence type="ECO:0000256" key="1">
    <source>
        <dbReference type="ARBA" id="ARBA00009078"/>
    </source>
</evidence>
<feature type="compositionally biased region" description="Basic and acidic residues" evidence="2">
    <location>
        <begin position="583"/>
        <end position="620"/>
    </location>
</feature>
<feature type="region of interest" description="Disordered" evidence="2">
    <location>
        <begin position="1"/>
        <end position="21"/>
    </location>
</feature>
<gene>
    <name evidence="4" type="ORF">CQW23_10979</name>
</gene>
<proteinExistence type="inferred from homology"/>
<dbReference type="GO" id="GO:0030688">
    <property type="term" value="C:preribosome, small subunit precursor"/>
    <property type="evidence" value="ECO:0007669"/>
    <property type="project" value="TreeGrafter"/>
</dbReference>
<feature type="transmembrane region" description="Helical" evidence="3">
    <location>
        <begin position="731"/>
        <end position="748"/>
    </location>
</feature>
<protein>
    <submittedName>
        <fullName evidence="4">Protein disulfide-isomerase 5-3</fullName>
    </submittedName>
</protein>
<dbReference type="InterPro" id="IPR007307">
    <property type="entry name" value="Ltv1"/>
</dbReference>
<evidence type="ECO:0000313" key="5">
    <source>
        <dbReference type="Proteomes" id="UP000224567"/>
    </source>
</evidence>
<evidence type="ECO:0000256" key="3">
    <source>
        <dbReference type="SAM" id="Phobius"/>
    </source>
</evidence>
<organism evidence="4 5">
    <name type="scientific">Capsicum baccatum</name>
    <name type="common">Peruvian pepper</name>
    <dbReference type="NCBI Taxonomy" id="33114"/>
    <lineage>
        <taxon>Eukaryota</taxon>
        <taxon>Viridiplantae</taxon>
        <taxon>Streptophyta</taxon>
        <taxon>Embryophyta</taxon>
        <taxon>Tracheophyta</taxon>
        <taxon>Spermatophyta</taxon>
        <taxon>Magnoliopsida</taxon>
        <taxon>eudicotyledons</taxon>
        <taxon>Gunneridae</taxon>
        <taxon>Pentapetalae</taxon>
        <taxon>asterids</taxon>
        <taxon>lamiids</taxon>
        <taxon>Solanales</taxon>
        <taxon>Solanaceae</taxon>
        <taxon>Solanoideae</taxon>
        <taxon>Capsiceae</taxon>
        <taxon>Capsicum</taxon>
    </lineage>
</organism>
<evidence type="ECO:0000256" key="2">
    <source>
        <dbReference type="SAM" id="MobiDB-lite"/>
    </source>
</evidence>
<keyword evidence="3" id="KW-0812">Transmembrane</keyword>
<reference evidence="4 5" key="1">
    <citation type="journal article" date="2017" name="Genome Biol.">
        <title>New reference genome sequences of hot pepper reveal the massive evolution of plant disease-resistance genes by retroduplication.</title>
        <authorList>
            <person name="Kim S."/>
            <person name="Park J."/>
            <person name="Yeom S.I."/>
            <person name="Kim Y.M."/>
            <person name="Seo E."/>
            <person name="Kim K.T."/>
            <person name="Kim M.S."/>
            <person name="Lee J.M."/>
            <person name="Cheong K."/>
            <person name="Shin H.S."/>
            <person name="Kim S.B."/>
            <person name="Han K."/>
            <person name="Lee J."/>
            <person name="Park M."/>
            <person name="Lee H.A."/>
            <person name="Lee H.Y."/>
            <person name="Lee Y."/>
            <person name="Oh S."/>
            <person name="Lee J.H."/>
            <person name="Choi E."/>
            <person name="Choi E."/>
            <person name="Lee S.E."/>
            <person name="Jeon J."/>
            <person name="Kim H."/>
            <person name="Choi G."/>
            <person name="Song H."/>
            <person name="Lee J."/>
            <person name="Lee S.C."/>
            <person name="Kwon J.K."/>
            <person name="Lee H.Y."/>
            <person name="Koo N."/>
            <person name="Hong Y."/>
            <person name="Kim R.W."/>
            <person name="Kang W.H."/>
            <person name="Huh J.H."/>
            <person name="Kang B.C."/>
            <person name="Yang T.J."/>
            <person name="Lee Y.H."/>
            <person name="Bennetzen J.L."/>
            <person name="Choi D."/>
        </authorList>
    </citation>
    <scope>NUCLEOTIDE SEQUENCE [LARGE SCALE GENOMIC DNA]</scope>
    <source>
        <strain evidence="5">cv. PBC81</strain>
    </source>
</reference>
<dbReference type="OrthoDB" id="5852896at2759"/>
<dbReference type="GO" id="GO:0042274">
    <property type="term" value="P:ribosomal small subunit biogenesis"/>
    <property type="evidence" value="ECO:0007669"/>
    <property type="project" value="InterPro"/>
</dbReference>
<keyword evidence="5" id="KW-1185">Reference proteome</keyword>
<sequence>MEVNRDYHGHHDHESYYGDRDTDNLIKISNPKRREVHLGLVLKVDSQGHKPSMGRSQLICTGGSLMVTVQYNNDYKDDKNEALHTQYIFRTDVPHGGPAFYVAGTASVQYSTQILVVFKNSVSYLSSIQMMKYLIAPIKLEYQMNTLDNLSTKLATVLKRPSPVTGGCRIEGFVPGNLVISARSEAHSFDASQMNMSHVTSSFSFGETITPKVTRDIKVFVRVDSNTSYSVDAFHDDPNSIFADAPDDEQEYDYRVGYSGTENQTGLLPDDVRKEILELGFPDDGYNYLEHLREIKNTGGGSAYYENPKAKLNELPHDVKDASRVEVVKVNDDSYEKYVYNVAAKMVGVRVQKAVDPEVAALLDDSDLSLFGSDDMDLELEEDFVIKANLPDGAVNVELDKNLSLPDKSDVDNVGSSDTAGNVQRNEAKFASFEEKPRACRLLDEQFDLYDERYVGGNERHESLAEKLNHAFKECAIDNNGPDDGELLEPAANVISRCRECAEKYENENPEEETALFEESSSDSEVWDCETIVSTYSNLDNHPGKIVPPESRRRKLLPAVSEASPIISLKGKEKLPFDYLPTEGKHSVQKEDKRKRGSEKEEKDNSKTEQLKRKQNDQESRDEKKERKFYCCILMLIFWNPFAQYRLHIVGYLSVLPLQAAVKEERRKARRMKKETKELYKCEAQRAKKVAAFTGPSAIHLIYAKFSLCILFENELHSCKVNHCGLELDPWNFLFFWCLAVFAIWFHYKIWKYLLTNETSARDHLIYGFC</sequence>
<reference evidence="5" key="2">
    <citation type="journal article" date="2017" name="J. Anim. Genet.">
        <title>Multiple reference genome sequences of hot pepper reveal the massive evolution of plant disease resistance genes by retroduplication.</title>
        <authorList>
            <person name="Kim S."/>
            <person name="Park J."/>
            <person name="Yeom S.-I."/>
            <person name="Kim Y.-M."/>
            <person name="Seo E."/>
            <person name="Kim K.-T."/>
            <person name="Kim M.-S."/>
            <person name="Lee J.M."/>
            <person name="Cheong K."/>
            <person name="Shin H.-S."/>
            <person name="Kim S.-B."/>
            <person name="Han K."/>
            <person name="Lee J."/>
            <person name="Park M."/>
            <person name="Lee H.-A."/>
            <person name="Lee H.-Y."/>
            <person name="Lee Y."/>
            <person name="Oh S."/>
            <person name="Lee J.H."/>
            <person name="Choi E."/>
            <person name="Choi E."/>
            <person name="Lee S.E."/>
            <person name="Jeon J."/>
            <person name="Kim H."/>
            <person name="Choi G."/>
            <person name="Song H."/>
            <person name="Lee J."/>
            <person name="Lee S.-C."/>
            <person name="Kwon J.-K."/>
            <person name="Lee H.-Y."/>
            <person name="Koo N."/>
            <person name="Hong Y."/>
            <person name="Kim R.W."/>
            <person name="Kang W.-H."/>
            <person name="Huh J.H."/>
            <person name="Kang B.-C."/>
            <person name="Yang T.-J."/>
            <person name="Lee Y.-H."/>
            <person name="Bennetzen J.L."/>
            <person name="Choi D."/>
        </authorList>
    </citation>
    <scope>NUCLEOTIDE SEQUENCE [LARGE SCALE GENOMIC DNA]</scope>
    <source>
        <strain evidence="5">cv. PBC81</strain>
    </source>
</reference>
<evidence type="ECO:0000313" key="4">
    <source>
        <dbReference type="EMBL" id="PHT51232.1"/>
    </source>
</evidence>